<sequence length="89" mass="9921">MLLARFRESGIATIFKQKIMIKEGTNVKWSWGNGTAQGKVQSTFTKSVTRTIDGNEVTRNGEEGNKALYIKQDDGASVLKLESEVERID</sequence>
<dbReference type="Proteomes" id="UP000248584">
    <property type="component" value="Unassembled WGS sequence"/>
</dbReference>
<proteinExistence type="predicted"/>
<accession>A0ABX5PUF0</accession>
<protein>
    <recommendedName>
        <fullName evidence="1">Hypervirulence associated protein TUDOR domain-containing protein</fullName>
    </recommendedName>
</protein>
<evidence type="ECO:0000259" key="1">
    <source>
        <dbReference type="Pfam" id="PF11160"/>
    </source>
</evidence>
<feature type="domain" description="Hypervirulence associated protein TUDOR" evidence="1">
    <location>
        <begin position="24"/>
        <end position="85"/>
    </location>
</feature>
<evidence type="ECO:0000313" key="2">
    <source>
        <dbReference type="EMBL" id="PZX37108.1"/>
    </source>
</evidence>
<name>A0ABX5PUF0_9FLAO</name>
<reference evidence="2 3" key="1">
    <citation type="submission" date="2018-06" db="EMBL/GenBank/DDBJ databases">
        <title>Genomic Encyclopedia of Archaeal and Bacterial Type Strains, Phase II (KMG-II): from individual species to whole genera.</title>
        <authorList>
            <person name="Goeker M."/>
        </authorList>
    </citation>
    <scope>NUCLEOTIDE SEQUENCE [LARGE SCALE GENOMIC DNA]</scope>
    <source>
        <strain evidence="2 3">DSM 17205</strain>
    </source>
</reference>
<keyword evidence="3" id="KW-1185">Reference proteome</keyword>
<dbReference type="EMBL" id="QKZR01000007">
    <property type="protein sequence ID" value="PZX37108.1"/>
    <property type="molecule type" value="Genomic_DNA"/>
</dbReference>
<evidence type="ECO:0000313" key="3">
    <source>
        <dbReference type="Proteomes" id="UP000248584"/>
    </source>
</evidence>
<dbReference type="Pfam" id="PF11160">
    <property type="entry name" value="Hva1_TUDOR"/>
    <property type="match status" value="1"/>
</dbReference>
<organism evidence="2 3">
    <name type="scientific">Nonlabens dokdonensis</name>
    <dbReference type="NCBI Taxonomy" id="328515"/>
    <lineage>
        <taxon>Bacteria</taxon>
        <taxon>Pseudomonadati</taxon>
        <taxon>Bacteroidota</taxon>
        <taxon>Flavobacteriia</taxon>
        <taxon>Flavobacteriales</taxon>
        <taxon>Flavobacteriaceae</taxon>
        <taxon>Nonlabens</taxon>
    </lineage>
</organism>
<comment type="caution">
    <text evidence="2">The sequence shown here is derived from an EMBL/GenBank/DDBJ whole genome shotgun (WGS) entry which is preliminary data.</text>
</comment>
<gene>
    <name evidence="2" type="ORF">LX97_03130</name>
</gene>
<dbReference type="InterPro" id="IPR021331">
    <property type="entry name" value="Hva1_TUDOR"/>
</dbReference>